<feature type="compositionally biased region" description="Pro residues" evidence="7">
    <location>
        <begin position="68"/>
        <end position="78"/>
    </location>
</feature>
<proteinExistence type="inferred from homology"/>
<protein>
    <submittedName>
        <fullName evidence="11">Glycoprotein Xg isoform X2</fullName>
    </submittedName>
</protein>
<comment type="similarity">
    <text evidence="2">Belongs to the CD99 family.</text>
</comment>
<feature type="chain" id="PRO_5040854516" evidence="9">
    <location>
        <begin position="22"/>
        <end position="244"/>
    </location>
</feature>
<dbReference type="PANTHER" id="PTHR15076">
    <property type="entry name" value="CD99/MIC2 PROTEIN RELATED"/>
    <property type="match status" value="1"/>
</dbReference>
<dbReference type="PANTHER" id="PTHR15076:SF4">
    <property type="entry name" value="GLYCOPROTEIN XG"/>
    <property type="match status" value="1"/>
</dbReference>
<feature type="transmembrane region" description="Helical" evidence="8">
    <location>
        <begin position="183"/>
        <end position="203"/>
    </location>
</feature>
<dbReference type="Proteomes" id="UP001165780">
    <property type="component" value="Unplaced"/>
</dbReference>
<evidence type="ECO:0000256" key="1">
    <source>
        <dbReference type="ARBA" id="ARBA00004479"/>
    </source>
</evidence>
<reference evidence="11" key="1">
    <citation type="submission" date="2025-08" db="UniProtKB">
        <authorList>
            <consortium name="RefSeq"/>
        </authorList>
    </citation>
    <scope>IDENTIFICATION</scope>
    <source>
        <tissue evidence="11">Whole blood</tissue>
    </source>
</reference>
<evidence type="ECO:0000256" key="6">
    <source>
        <dbReference type="ARBA" id="ARBA00023136"/>
    </source>
</evidence>
<evidence type="ECO:0000256" key="7">
    <source>
        <dbReference type="SAM" id="MobiDB-lite"/>
    </source>
</evidence>
<evidence type="ECO:0000256" key="5">
    <source>
        <dbReference type="ARBA" id="ARBA00022989"/>
    </source>
</evidence>
<feature type="compositionally biased region" description="Pro residues" evidence="7">
    <location>
        <begin position="47"/>
        <end position="57"/>
    </location>
</feature>
<evidence type="ECO:0000313" key="10">
    <source>
        <dbReference type="Proteomes" id="UP001165780"/>
    </source>
</evidence>
<dbReference type="CTD" id="7499"/>
<evidence type="ECO:0000256" key="9">
    <source>
        <dbReference type="SAM" id="SignalP"/>
    </source>
</evidence>
<dbReference type="RefSeq" id="XP_053747846.1">
    <property type="nucleotide sequence ID" value="XM_053891871.1"/>
</dbReference>
<evidence type="ECO:0000256" key="3">
    <source>
        <dbReference type="ARBA" id="ARBA00022692"/>
    </source>
</evidence>
<evidence type="ECO:0000256" key="4">
    <source>
        <dbReference type="ARBA" id="ARBA00022729"/>
    </source>
</evidence>
<dbReference type="InterPro" id="IPR022078">
    <property type="entry name" value="CD99L2"/>
</dbReference>
<evidence type="ECO:0000256" key="8">
    <source>
        <dbReference type="SAM" id="Phobius"/>
    </source>
</evidence>
<accession>A0A9W2UN44</accession>
<gene>
    <name evidence="11" type="primary">XG</name>
</gene>
<evidence type="ECO:0000313" key="11">
    <source>
        <dbReference type="RefSeq" id="XP_053747846.1"/>
    </source>
</evidence>
<sequence>MERRGGLCWVAVLGFVLCVQGQRDFDLADALDDPEPTKKPSSDIYPRPKPPYHPQPGMPDNSGGIYPRPKPPYHPQPGMPDNNGDIYPRPKPPYHPQPGMPDNSGGIYPRPRPPPRPQPGGSDSGGGYFGNRDQDDGRYPPRPRPPAAGGGGYYPNNDGHGNAYGGDGYSTYGNQQGNTIAKIVSPIVSVLVVMLVGAATGWFQRNRRRNCFTTRGKCLELESSFRSLSLSRAVSGDGQPSTLA</sequence>
<keyword evidence="5 8" id="KW-1133">Transmembrane helix</keyword>
<keyword evidence="3 8" id="KW-0812">Transmembrane</keyword>
<feature type="signal peptide" evidence="9">
    <location>
        <begin position="1"/>
        <end position="21"/>
    </location>
</feature>
<dbReference type="GeneID" id="109256163"/>
<dbReference type="GO" id="GO:0005886">
    <property type="term" value="C:plasma membrane"/>
    <property type="evidence" value="ECO:0007669"/>
    <property type="project" value="TreeGrafter"/>
</dbReference>
<evidence type="ECO:0000256" key="2">
    <source>
        <dbReference type="ARBA" id="ARBA00008763"/>
    </source>
</evidence>
<keyword evidence="10" id="KW-1185">Reference proteome</keyword>
<name>A0A9W2UN44_PANPR</name>
<dbReference type="GO" id="GO:0072683">
    <property type="term" value="P:T cell extravasation"/>
    <property type="evidence" value="ECO:0007669"/>
    <property type="project" value="TreeGrafter"/>
</dbReference>
<feature type="compositionally biased region" description="Pro residues" evidence="7">
    <location>
        <begin position="89"/>
        <end position="99"/>
    </location>
</feature>
<keyword evidence="6 8" id="KW-0472">Membrane</keyword>
<keyword evidence="4 9" id="KW-0732">Signal</keyword>
<organism evidence="10 11">
    <name type="scientific">Panthera pardus</name>
    <name type="common">Leopard</name>
    <name type="synonym">Felis pardus</name>
    <dbReference type="NCBI Taxonomy" id="9691"/>
    <lineage>
        <taxon>Eukaryota</taxon>
        <taxon>Metazoa</taxon>
        <taxon>Chordata</taxon>
        <taxon>Craniata</taxon>
        <taxon>Vertebrata</taxon>
        <taxon>Euteleostomi</taxon>
        <taxon>Mammalia</taxon>
        <taxon>Eutheria</taxon>
        <taxon>Laurasiatheria</taxon>
        <taxon>Carnivora</taxon>
        <taxon>Feliformia</taxon>
        <taxon>Felidae</taxon>
        <taxon>Pantherinae</taxon>
        <taxon>Panthera</taxon>
    </lineage>
</organism>
<dbReference type="AlphaFoldDB" id="A0A9W2UN44"/>
<dbReference type="GO" id="GO:2000391">
    <property type="term" value="P:positive regulation of neutrophil extravasation"/>
    <property type="evidence" value="ECO:0007669"/>
    <property type="project" value="TreeGrafter"/>
</dbReference>
<comment type="subcellular location">
    <subcellularLocation>
        <location evidence="1">Membrane</location>
        <topology evidence="1">Single-pass type I membrane protein</topology>
    </subcellularLocation>
</comment>
<dbReference type="GO" id="GO:0034109">
    <property type="term" value="P:homotypic cell-cell adhesion"/>
    <property type="evidence" value="ECO:0007669"/>
    <property type="project" value="TreeGrafter"/>
</dbReference>
<feature type="region of interest" description="Disordered" evidence="7">
    <location>
        <begin position="28"/>
        <end position="159"/>
    </location>
</feature>